<evidence type="ECO:0000256" key="1">
    <source>
        <dbReference type="ARBA" id="ARBA00004173"/>
    </source>
</evidence>
<keyword evidence="8" id="KW-1185">Reference proteome</keyword>
<dbReference type="InterPro" id="IPR007740">
    <property type="entry name" value="Ribosomal_mL49"/>
</dbReference>
<comment type="subcellular location">
    <subcellularLocation>
        <location evidence="1">Mitochondrion</location>
    </subcellularLocation>
</comment>
<dbReference type="GO" id="GO:0006412">
    <property type="term" value="P:translation"/>
    <property type="evidence" value="ECO:0007669"/>
    <property type="project" value="InterPro"/>
</dbReference>
<dbReference type="PANTHER" id="PTHR13477:SF0">
    <property type="entry name" value="LARGE RIBOSOMAL SUBUNIT PROTEIN ML49"/>
    <property type="match status" value="1"/>
</dbReference>
<dbReference type="STRING" id="425264.A0A3G2S6K3"/>
<dbReference type="OrthoDB" id="19439at2759"/>
<evidence type="ECO:0000313" key="8">
    <source>
        <dbReference type="Proteomes" id="UP000269793"/>
    </source>
</evidence>
<dbReference type="PANTHER" id="PTHR13477">
    <property type="entry name" value="MITOCHONDRIAL 39S RIBOSOMAL PROTEIN L49"/>
    <property type="match status" value="1"/>
</dbReference>
<proteinExistence type="inferred from homology"/>
<evidence type="ECO:0000256" key="5">
    <source>
        <dbReference type="ARBA" id="ARBA00023274"/>
    </source>
</evidence>
<dbReference type="GO" id="GO:0005762">
    <property type="term" value="C:mitochondrial large ribosomal subunit"/>
    <property type="evidence" value="ECO:0007669"/>
    <property type="project" value="TreeGrafter"/>
</dbReference>
<evidence type="ECO:0000256" key="3">
    <source>
        <dbReference type="ARBA" id="ARBA00022980"/>
    </source>
</evidence>
<dbReference type="Proteomes" id="UP000269793">
    <property type="component" value="Chromosome III"/>
</dbReference>
<name>A0A3G2S6K3_MALR7</name>
<dbReference type="AlphaFoldDB" id="A0A3G2S6K3"/>
<evidence type="ECO:0000256" key="6">
    <source>
        <dbReference type="ARBA" id="ARBA00035191"/>
    </source>
</evidence>
<organism evidence="7 8">
    <name type="scientific">Malassezia restricta (strain ATCC 96810 / NBRC 103918 / CBS 7877)</name>
    <name type="common">Seborrheic dermatitis infection agent</name>
    <dbReference type="NCBI Taxonomy" id="425264"/>
    <lineage>
        <taxon>Eukaryota</taxon>
        <taxon>Fungi</taxon>
        <taxon>Dikarya</taxon>
        <taxon>Basidiomycota</taxon>
        <taxon>Ustilaginomycotina</taxon>
        <taxon>Malasseziomycetes</taxon>
        <taxon>Malasseziales</taxon>
        <taxon>Malasseziaceae</taxon>
        <taxon>Malassezia</taxon>
    </lineage>
</organism>
<gene>
    <name evidence="7" type="ORF">DNF11_1828</name>
</gene>
<evidence type="ECO:0000256" key="2">
    <source>
        <dbReference type="ARBA" id="ARBA00005677"/>
    </source>
</evidence>
<reference evidence="7 8" key="1">
    <citation type="submission" date="2018-10" db="EMBL/GenBank/DDBJ databases">
        <title>Complete genome sequence of Malassezia restricta CBS 7877.</title>
        <authorList>
            <person name="Morand S.C."/>
            <person name="Bertignac M."/>
            <person name="Iltis A."/>
            <person name="Kolder I."/>
            <person name="Pirovano W."/>
            <person name="Jourdain R."/>
            <person name="Clavaud C."/>
        </authorList>
    </citation>
    <scope>NUCLEOTIDE SEQUENCE [LARGE SCALE GENOMIC DNA]</scope>
    <source>
        <strain evidence="7 8">CBS 7877</strain>
    </source>
</reference>
<keyword evidence="4" id="KW-0496">Mitochondrion</keyword>
<sequence>MLMPFATVRAGRSPLARIPQYVAQIRLESTVAEAPVDTSVTSAPMPVRYPYFVSRVGLDGMSLPVYTDIRNGGSRWLTQIRKVEGDASAFCRDLFDEFGWGDPYDKSNPYANNLVRVSKNAGPKTVFLRSNVSREIKAWLESRGF</sequence>
<evidence type="ECO:0000313" key="7">
    <source>
        <dbReference type="EMBL" id="AYO42778.1"/>
    </source>
</evidence>
<dbReference type="EMBL" id="CP033150">
    <property type="protein sequence ID" value="AYO42778.1"/>
    <property type="molecule type" value="Genomic_DNA"/>
</dbReference>
<protein>
    <recommendedName>
        <fullName evidence="6">Large ribosomal subunit protein mL49</fullName>
    </recommendedName>
</protein>
<keyword evidence="5" id="KW-0687">Ribonucleoprotein</keyword>
<comment type="similarity">
    <text evidence="2">Belongs to the mitochondrion-specific ribosomal protein mL49 family.</text>
</comment>
<dbReference type="GO" id="GO:0003735">
    <property type="term" value="F:structural constituent of ribosome"/>
    <property type="evidence" value="ECO:0007669"/>
    <property type="project" value="InterPro"/>
</dbReference>
<accession>A0A3G2S6K3</accession>
<dbReference type="Pfam" id="PF05046">
    <property type="entry name" value="Img2"/>
    <property type="match status" value="1"/>
</dbReference>
<keyword evidence="3 7" id="KW-0689">Ribosomal protein</keyword>
<dbReference type="VEuPathDB" id="FungiDB:DNF11_1828"/>
<evidence type="ECO:0000256" key="4">
    <source>
        <dbReference type="ARBA" id="ARBA00023128"/>
    </source>
</evidence>
<dbReference type="Gene3D" id="3.30.780.10">
    <property type="entry name" value="SUI1-like domain"/>
    <property type="match status" value="1"/>
</dbReference>